<dbReference type="GO" id="GO:0030141">
    <property type="term" value="C:secretory granule"/>
    <property type="evidence" value="ECO:0007669"/>
    <property type="project" value="TreeGrafter"/>
</dbReference>
<comment type="caution">
    <text evidence="5">The sequence shown here is derived from an EMBL/GenBank/DDBJ whole genome shotgun (WGS) entry which is preliminary data.</text>
</comment>
<feature type="chain" id="PRO_5035237407" evidence="4">
    <location>
        <begin position="21"/>
        <end position="145"/>
    </location>
</feature>
<name>A0A8J2JAD6_9HEXA</name>
<feature type="signal peptide" evidence="4">
    <location>
        <begin position="1"/>
        <end position="20"/>
    </location>
</feature>
<accession>A0A8J2JAD6</accession>
<organism evidence="5 6">
    <name type="scientific">Allacma fusca</name>
    <dbReference type="NCBI Taxonomy" id="39272"/>
    <lineage>
        <taxon>Eukaryota</taxon>
        <taxon>Metazoa</taxon>
        <taxon>Ecdysozoa</taxon>
        <taxon>Arthropoda</taxon>
        <taxon>Hexapoda</taxon>
        <taxon>Collembola</taxon>
        <taxon>Symphypleona</taxon>
        <taxon>Sminthuridae</taxon>
        <taxon>Allacma</taxon>
    </lineage>
</organism>
<keyword evidence="6" id="KW-1185">Reference proteome</keyword>
<keyword evidence="2 4" id="KW-0732">Signal</keyword>
<dbReference type="EMBL" id="CAJVCH010041789">
    <property type="protein sequence ID" value="CAG7716871.1"/>
    <property type="molecule type" value="Genomic_DNA"/>
</dbReference>
<dbReference type="InterPro" id="IPR022423">
    <property type="entry name" value="Neurohypophysial_hormone_CS"/>
</dbReference>
<evidence type="ECO:0000256" key="1">
    <source>
        <dbReference type="ARBA" id="ARBA00007369"/>
    </source>
</evidence>
<dbReference type="PROSITE" id="PS00264">
    <property type="entry name" value="NEUROHYPOPHYS_HORM"/>
    <property type="match status" value="1"/>
</dbReference>
<sequence length="145" mass="15229">MINFNSGICTFLITLSVVTGCFITNCPPGGKRSGSEKKIRQCEQCGPPGSGGRCYGPSICCSPELGCLIATPETYSCQLENRYTTLCQNPGASCAGPNGDISGGQCGAENICCNSGKNSLSHLIVKNQVHTSLIKNIMRSKPCET</sequence>
<evidence type="ECO:0000256" key="4">
    <source>
        <dbReference type="SAM" id="SignalP"/>
    </source>
</evidence>
<evidence type="ECO:0000256" key="3">
    <source>
        <dbReference type="ARBA" id="ARBA00023157"/>
    </source>
</evidence>
<protein>
    <submittedName>
        <fullName evidence="5">Uncharacterized protein</fullName>
    </submittedName>
</protein>
<evidence type="ECO:0000256" key="2">
    <source>
        <dbReference type="ARBA" id="ARBA00022729"/>
    </source>
</evidence>
<keyword evidence="3" id="KW-1015">Disulfide bond</keyword>
<evidence type="ECO:0000313" key="6">
    <source>
        <dbReference type="Proteomes" id="UP000708208"/>
    </source>
</evidence>
<dbReference type="Proteomes" id="UP000708208">
    <property type="component" value="Unassembled WGS sequence"/>
</dbReference>
<dbReference type="AlphaFoldDB" id="A0A8J2JAD6"/>
<gene>
    <name evidence="5" type="ORF">AFUS01_LOCUS6357</name>
</gene>
<proteinExistence type="inferred from homology"/>
<dbReference type="Pfam" id="PF00184">
    <property type="entry name" value="Hormone_5"/>
    <property type="match status" value="1"/>
</dbReference>
<reference evidence="5" key="1">
    <citation type="submission" date="2021-06" db="EMBL/GenBank/DDBJ databases">
        <authorList>
            <person name="Hodson N. C."/>
            <person name="Mongue J. A."/>
            <person name="Jaron S. K."/>
        </authorList>
    </citation>
    <scope>NUCLEOTIDE SEQUENCE</scope>
</reference>
<evidence type="ECO:0000313" key="5">
    <source>
        <dbReference type="EMBL" id="CAG7716871.1"/>
    </source>
</evidence>
<dbReference type="OrthoDB" id="10056056at2759"/>
<dbReference type="PANTHER" id="PTHR11681:SF5">
    <property type="entry name" value="ISOTOCIN"/>
    <property type="match status" value="1"/>
</dbReference>
<dbReference type="GO" id="GO:0005185">
    <property type="term" value="F:neurohypophyseal hormone activity"/>
    <property type="evidence" value="ECO:0007669"/>
    <property type="project" value="InterPro"/>
</dbReference>
<dbReference type="PANTHER" id="PTHR11681">
    <property type="entry name" value="NEUROPHYSIN"/>
    <property type="match status" value="1"/>
</dbReference>
<dbReference type="GO" id="GO:0005615">
    <property type="term" value="C:extracellular space"/>
    <property type="evidence" value="ECO:0007669"/>
    <property type="project" value="TreeGrafter"/>
</dbReference>
<dbReference type="SMART" id="SM00003">
    <property type="entry name" value="NH"/>
    <property type="match status" value="1"/>
</dbReference>
<dbReference type="InterPro" id="IPR000981">
    <property type="entry name" value="Neurhyp_horm"/>
</dbReference>
<comment type="similarity">
    <text evidence="1">Belongs to the vasopressin/oxytocin family.</text>
</comment>